<comment type="caution">
    <text evidence="2">Lacks conserved residue(s) required for the propagation of feature annotation.</text>
</comment>
<dbReference type="AlphaFoldDB" id="A0AAD7NPJ3"/>
<feature type="compositionally biased region" description="Polar residues" evidence="3">
    <location>
        <begin position="846"/>
        <end position="857"/>
    </location>
</feature>
<dbReference type="SMART" id="SM00181">
    <property type="entry name" value="EGF"/>
    <property type="match status" value="6"/>
</dbReference>
<keyword evidence="2" id="KW-1015">Disulfide bond</keyword>
<evidence type="ECO:0000313" key="7">
    <source>
        <dbReference type="EMBL" id="KAJ7770111.1"/>
    </source>
</evidence>
<accession>A0AAD7NPJ3</accession>
<dbReference type="InterPro" id="IPR000742">
    <property type="entry name" value="EGF"/>
</dbReference>
<keyword evidence="8" id="KW-1185">Reference proteome</keyword>
<feature type="transmembrane region" description="Helical" evidence="4">
    <location>
        <begin position="694"/>
        <end position="717"/>
    </location>
</feature>
<comment type="caution">
    <text evidence="7">The sequence shown here is derived from an EMBL/GenBank/DDBJ whole genome shotgun (WGS) entry which is preliminary data.</text>
</comment>
<dbReference type="PROSITE" id="PS00022">
    <property type="entry name" value="EGF_1"/>
    <property type="match status" value="1"/>
</dbReference>
<feature type="disulfide bond" evidence="2">
    <location>
        <begin position="224"/>
        <end position="234"/>
    </location>
</feature>
<feature type="chain" id="PRO_5041945212" evidence="5">
    <location>
        <begin position="16"/>
        <end position="912"/>
    </location>
</feature>
<dbReference type="CDD" id="cd00055">
    <property type="entry name" value="EGF_Lam"/>
    <property type="match status" value="1"/>
</dbReference>
<dbReference type="PANTHER" id="PTHR15332">
    <property type="entry name" value="PROPROTEIN CONVERTASE SUBTILISIN_KEXIN TYPE 5-LIKE"/>
    <property type="match status" value="1"/>
</dbReference>
<keyword evidence="4" id="KW-1133">Transmembrane helix</keyword>
<evidence type="ECO:0000256" key="5">
    <source>
        <dbReference type="SAM" id="SignalP"/>
    </source>
</evidence>
<dbReference type="Gene3D" id="2.10.220.10">
    <property type="entry name" value="Hormone Receptor, Insulin-like Growth Factor Receptor 1, Chain A, domain 2"/>
    <property type="match status" value="4"/>
</dbReference>
<dbReference type="SMART" id="SM00180">
    <property type="entry name" value="EGF_Lam"/>
    <property type="match status" value="2"/>
</dbReference>
<keyword evidence="5" id="KW-0732">Signal</keyword>
<evidence type="ECO:0000256" key="4">
    <source>
        <dbReference type="SAM" id="Phobius"/>
    </source>
</evidence>
<feature type="compositionally biased region" description="Basic and acidic residues" evidence="3">
    <location>
        <begin position="832"/>
        <end position="842"/>
    </location>
</feature>
<feature type="compositionally biased region" description="Basic and acidic residues" evidence="3">
    <location>
        <begin position="868"/>
        <end position="877"/>
    </location>
</feature>
<dbReference type="PROSITE" id="PS50026">
    <property type="entry name" value="EGF_3"/>
    <property type="match status" value="1"/>
</dbReference>
<protein>
    <submittedName>
        <fullName evidence="7">TNFR/NGFR cysteine-rich region family protein</fullName>
    </submittedName>
</protein>
<keyword evidence="1 2" id="KW-0245">EGF-like domain</keyword>
<dbReference type="PROSITE" id="PS01248">
    <property type="entry name" value="EGF_LAM_1"/>
    <property type="match status" value="1"/>
</dbReference>
<dbReference type="InterPro" id="IPR002049">
    <property type="entry name" value="LE_dom"/>
</dbReference>
<feature type="disulfide bond" evidence="2">
    <location>
        <begin position="242"/>
        <end position="251"/>
    </location>
</feature>
<dbReference type="SMART" id="SM00261">
    <property type="entry name" value="FU"/>
    <property type="match status" value="7"/>
</dbReference>
<feature type="region of interest" description="Disordered" evidence="3">
    <location>
        <begin position="815"/>
        <end position="912"/>
    </location>
</feature>
<dbReference type="Gene3D" id="2.10.25.10">
    <property type="entry name" value="Laminin"/>
    <property type="match status" value="1"/>
</dbReference>
<feature type="domain" description="EGF-like" evidence="6">
    <location>
        <begin position="220"/>
        <end position="252"/>
    </location>
</feature>
<dbReference type="Pfam" id="PF23106">
    <property type="entry name" value="EGF_Teneurin"/>
    <property type="match status" value="1"/>
</dbReference>
<name>A0AAD7NPJ3_9AGAR</name>
<proteinExistence type="predicted"/>
<evidence type="ECO:0000256" key="1">
    <source>
        <dbReference type="ARBA" id="ARBA00022536"/>
    </source>
</evidence>
<gene>
    <name evidence="7" type="ORF">B0H16DRAFT_239349</name>
</gene>
<evidence type="ECO:0000256" key="3">
    <source>
        <dbReference type="SAM" id="MobiDB-lite"/>
    </source>
</evidence>
<dbReference type="Proteomes" id="UP001215598">
    <property type="component" value="Unassembled WGS sequence"/>
</dbReference>
<keyword evidence="4" id="KW-0472">Membrane</keyword>
<evidence type="ECO:0000259" key="6">
    <source>
        <dbReference type="PROSITE" id="PS50026"/>
    </source>
</evidence>
<evidence type="ECO:0000256" key="2">
    <source>
        <dbReference type="PROSITE-ProRule" id="PRU00076"/>
    </source>
</evidence>
<evidence type="ECO:0000313" key="8">
    <source>
        <dbReference type="Proteomes" id="UP001215598"/>
    </source>
</evidence>
<dbReference type="EMBL" id="JARKIB010000017">
    <property type="protein sequence ID" value="KAJ7770111.1"/>
    <property type="molecule type" value="Genomic_DNA"/>
</dbReference>
<organism evidence="7 8">
    <name type="scientific">Mycena metata</name>
    <dbReference type="NCBI Taxonomy" id="1033252"/>
    <lineage>
        <taxon>Eukaryota</taxon>
        <taxon>Fungi</taxon>
        <taxon>Dikarya</taxon>
        <taxon>Basidiomycota</taxon>
        <taxon>Agaricomycotina</taxon>
        <taxon>Agaricomycetes</taxon>
        <taxon>Agaricomycetidae</taxon>
        <taxon>Agaricales</taxon>
        <taxon>Marasmiineae</taxon>
        <taxon>Mycenaceae</taxon>
        <taxon>Mycena</taxon>
    </lineage>
</organism>
<feature type="signal peptide" evidence="5">
    <location>
        <begin position="1"/>
        <end position="15"/>
    </location>
</feature>
<keyword evidence="4" id="KW-0812">Transmembrane</keyword>
<dbReference type="PANTHER" id="PTHR15332:SF175">
    <property type="entry name" value="PROPROTEIN CONVERTASE SUBTILISIN_KEXIN TYPE 5-LIKE"/>
    <property type="match status" value="1"/>
</dbReference>
<reference evidence="7" key="1">
    <citation type="submission" date="2023-03" db="EMBL/GenBank/DDBJ databases">
        <title>Massive genome expansion in bonnet fungi (Mycena s.s.) driven by repeated elements and novel gene families across ecological guilds.</title>
        <authorList>
            <consortium name="Lawrence Berkeley National Laboratory"/>
            <person name="Harder C.B."/>
            <person name="Miyauchi S."/>
            <person name="Viragh M."/>
            <person name="Kuo A."/>
            <person name="Thoen E."/>
            <person name="Andreopoulos B."/>
            <person name="Lu D."/>
            <person name="Skrede I."/>
            <person name="Drula E."/>
            <person name="Henrissat B."/>
            <person name="Morin E."/>
            <person name="Kohler A."/>
            <person name="Barry K."/>
            <person name="LaButti K."/>
            <person name="Morin E."/>
            <person name="Salamov A."/>
            <person name="Lipzen A."/>
            <person name="Mereny Z."/>
            <person name="Hegedus B."/>
            <person name="Baldrian P."/>
            <person name="Stursova M."/>
            <person name="Weitz H."/>
            <person name="Taylor A."/>
            <person name="Grigoriev I.V."/>
            <person name="Nagy L.G."/>
            <person name="Martin F."/>
            <person name="Kauserud H."/>
        </authorList>
    </citation>
    <scope>NUCLEOTIDE SEQUENCE</scope>
    <source>
        <strain evidence="7">CBHHK182m</strain>
    </source>
</reference>
<dbReference type="InterPro" id="IPR009030">
    <property type="entry name" value="Growth_fac_rcpt_cys_sf"/>
</dbReference>
<sequence>MHSTMPELAIDLVSALLTLPSLFLSPLPPPSRVLSRRASYACSTCSLCLATTNTSTIVCTAGQCLQGYSNTSIGVTISAPGSPPALLLPGQYTSTTNPQLLHNLLTSSSATLASSPGFKNSTGSTALPLNVAQEPGLSIYAGPLYSGQPAFTSIPSAPIAINSSTPLTLRSLALSTDVYIAVNSPTAGSRRVILWDSIPDTAQLPTSAPSAAGLTLFDIESAACTPSCASSGLCSASGTCVCAPGFTGSSCESCSAGFFGPSCAACPSGCGKCDDGLTGSGRCLETAVPQCNCVNGVCSTNGSCTCTAGFTSAANGTACSQCAPGFFLTDAGDCSICELGCTSCAPSTGICTACKTGFTQDANDKTKCNPPPSITTTGTTCPDGAFANGQNCAPCSGSCKTCTAGTSNDCVQCAAGTYLFNGACVSADANGVCAGSALIANNDKLECDSCGAKCTSCKIPNFSAISTVNQLQCTGCIPGFFLSNGHCVASCPAGTFVGQDNLTCTACDSSCTTCTGSSTFCLTCASNQLAAAGKCVSTCPANTFPAPSTSASACLSCHPDCATCTGALFSQCASCPPARPVLANGRCLPTCARTQFFDPTSSSCIVCDSSCASCSGAGPSQCLACTSAGQVLRAGTCVAAPCTQGTSVVSGLGVCLSELVDVPSSSTDPNAPALPTVSGINTPTAVTSTPRRALAWWEILLMALGCAFIFLVVVWLWRRRARKQRAQRTARFAERRQLDHVGWRWRLVRWGEKLFGHRASRRAAPLDAETGAGLSGEGDRTSSIKMAAKMRAAEEARNAQDMDKLLAAYEYPRGETRHQHHHHHHFQTIPLRESDDAHRRSDSASTLSAPSLYSQVTGMPHRVPAPKEPVKQHRDITSRFSDGSTLDAYYLTPPVPPSTDSRKTGSRNPFWR</sequence>
<dbReference type="CDD" id="cd00064">
    <property type="entry name" value="FU"/>
    <property type="match status" value="5"/>
</dbReference>
<dbReference type="SUPFAM" id="SSF57184">
    <property type="entry name" value="Growth factor receptor domain"/>
    <property type="match status" value="3"/>
</dbReference>
<dbReference type="InterPro" id="IPR006212">
    <property type="entry name" value="Furin_repeat"/>
</dbReference>